<dbReference type="InterPro" id="IPR050883">
    <property type="entry name" value="PNGase"/>
</dbReference>
<dbReference type="InterPro" id="IPR041371">
    <property type="entry name" value="GH92_N"/>
</dbReference>
<dbReference type="Pfam" id="PF07971">
    <property type="entry name" value="Glyco_hydro_92"/>
    <property type="match status" value="1"/>
</dbReference>
<dbReference type="InterPro" id="IPR005887">
    <property type="entry name" value="GH92_a_mannosidase_put"/>
</dbReference>
<evidence type="ECO:0000256" key="1">
    <source>
        <dbReference type="SAM" id="SignalP"/>
    </source>
</evidence>
<dbReference type="PATRIC" id="fig|517011.3.peg.1111"/>
<dbReference type="PANTHER" id="PTHR12143">
    <property type="entry name" value="PEPTIDE N-GLYCANASE PNGASE -RELATED"/>
    <property type="match status" value="1"/>
</dbReference>
<feature type="signal peptide" evidence="1">
    <location>
        <begin position="1"/>
        <end position="28"/>
    </location>
</feature>
<dbReference type="Gene3D" id="1.20.1610.10">
    <property type="entry name" value="alpha-1,2-mannosidases domains"/>
    <property type="match status" value="1"/>
</dbReference>
<feature type="domain" description="Glycosyl hydrolase family 92 N-terminal" evidence="3">
    <location>
        <begin position="219"/>
        <end position="441"/>
    </location>
</feature>
<dbReference type="InterPro" id="IPR014718">
    <property type="entry name" value="GH-type_carb-bd"/>
</dbReference>
<dbReference type="Gene3D" id="1.20.1050.60">
    <property type="entry name" value="alpha-1,2-mannosidase"/>
    <property type="match status" value="1"/>
</dbReference>
<comment type="caution">
    <text evidence="4">The sequence shown here is derived from an EMBL/GenBank/DDBJ whole genome shotgun (WGS) entry which is preliminary data.</text>
</comment>
<reference evidence="4 5" key="1">
    <citation type="submission" date="2015-05" db="EMBL/GenBank/DDBJ databases">
        <title>Genome sequencing and analysis of members of genus Stenotrophomonas.</title>
        <authorList>
            <person name="Patil P.P."/>
            <person name="Midha S."/>
            <person name="Patil P.B."/>
        </authorList>
    </citation>
    <scope>NUCLEOTIDE SEQUENCE [LARGE SCALE GENOMIC DNA]</scope>
    <source>
        <strain evidence="4 5">DSM 21508</strain>
    </source>
</reference>
<feature type="chain" id="PRO_5006394866" evidence="1">
    <location>
        <begin position="29"/>
        <end position="1115"/>
    </location>
</feature>
<gene>
    <name evidence="4" type="ORF">ABB28_07435</name>
</gene>
<dbReference type="GO" id="GO:0005975">
    <property type="term" value="P:carbohydrate metabolic process"/>
    <property type="evidence" value="ECO:0007669"/>
    <property type="project" value="InterPro"/>
</dbReference>
<dbReference type="EMBL" id="LDJK01000026">
    <property type="protein sequence ID" value="KRG74384.1"/>
    <property type="molecule type" value="Genomic_DNA"/>
</dbReference>
<keyword evidence="1" id="KW-0732">Signal</keyword>
<name>A0A0R0CZ26_9GAMM</name>
<dbReference type="Gene3D" id="2.70.98.10">
    <property type="match status" value="1"/>
</dbReference>
<dbReference type="GO" id="GO:0030246">
    <property type="term" value="F:carbohydrate binding"/>
    <property type="evidence" value="ECO:0007669"/>
    <property type="project" value="InterPro"/>
</dbReference>
<dbReference type="RefSeq" id="WP_057508020.1">
    <property type="nucleotide sequence ID" value="NZ_LDJK01000026.1"/>
</dbReference>
<dbReference type="GO" id="GO:0000224">
    <property type="term" value="F:peptide-N4-(N-acetyl-beta-glucosaminyl)asparagine amidase activity"/>
    <property type="evidence" value="ECO:0007669"/>
    <property type="project" value="TreeGrafter"/>
</dbReference>
<evidence type="ECO:0000313" key="5">
    <source>
        <dbReference type="Proteomes" id="UP000051386"/>
    </source>
</evidence>
<evidence type="ECO:0000313" key="4">
    <source>
        <dbReference type="EMBL" id="KRG74384.1"/>
    </source>
</evidence>
<dbReference type="FunFam" id="1.20.1050.60:FF:000001">
    <property type="entry name" value="Putative alpha-1,2-mannosidase"/>
    <property type="match status" value="1"/>
</dbReference>
<keyword evidence="5" id="KW-1185">Reference proteome</keyword>
<organism evidence="4 5">
    <name type="scientific">Stenotrophomonas chelatiphaga</name>
    <dbReference type="NCBI Taxonomy" id="517011"/>
    <lineage>
        <taxon>Bacteria</taxon>
        <taxon>Pseudomonadati</taxon>
        <taxon>Pseudomonadota</taxon>
        <taxon>Gammaproteobacteria</taxon>
        <taxon>Lysobacterales</taxon>
        <taxon>Lysobacteraceae</taxon>
        <taxon>Stenotrophomonas</taxon>
    </lineage>
</organism>
<dbReference type="PANTHER" id="PTHR12143:SF43">
    <property type="entry name" value="PUTATIVE-RELATED"/>
    <property type="match status" value="1"/>
</dbReference>
<dbReference type="GO" id="GO:0006516">
    <property type="term" value="P:glycoprotein catabolic process"/>
    <property type="evidence" value="ECO:0007669"/>
    <property type="project" value="TreeGrafter"/>
</dbReference>
<evidence type="ECO:0000259" key="2">
    <source>
        <dbReference type="Pfam" id="PF07971"/>
    </source>
</evidence>
<dbReference type="Proteomes" id="UP000051386">
    <property type="component" value="Unassembled WGS sequence"/>
</dbReference>
<dbReference type="SUPFAM" id="SSF48208">
    <property type="entry name" value="Six-hairpin glycosidases"/>
    <property type="match status" value="1"/>
</dbReference>
<dbReference type="InterPro" id="IPR008928">
    <property type="entry name" value="6-hairpin_glycosidase_sf"/>
</dbReference>
<dbReference type="NCBIfam" id="TIGR01180">
    <property type="entry name" value="aman2_put"/>
    <property type="match status" value="1"/>
</dbReference>
<dbReference type="AlphaFoldDB" id="A0A0R0CZ26"/>
<accession>A0A0R0CZ26</accession>
<sequence>MPRNASDRARRAPLCLALALAMLPAAHAAALSTSFEAGQPMPPAGAGGPLSLRVGPGPADPYAAKAGVGYSGQRALQYRSTGGTARQVLLATDQQIDADTTLSWMVLPEIVDGDTAASTHVSLDLLLDDGQRVSASAARDQHGVALGATAQGDSKTLYPQQWARKAVRLGEVPGLRGRRVVAIELEVASAAGAPVSGWIDDVRLEATPSVVPARPSDWVLTTRGTQSNGRFSRGNNYPATALPHGFNFWTPVTDAGVLNWLYRWNEHNDADNRPRLQALSLSHQPSPWMGDRQTFQVMPSASRGVPEADRAKRALAFSHDQENARPYRYDVRFDNGIAASIAPTDHAALFRFQFPATGDANLLFDNVDARGGLTLDAASQTLSGYTDVRSGLSNGATRMYVVAGFDRPWRSSGTLDTGRPTGYIKFDPGSDRQVNMRIATSLISVEQARHNLALELSADDTLERVAARAQDAWDARLGAFDIGDASEDQKTTLYSNLYRLYLFPNSGHENVGTAQAPEWRYASQASAAEDNTDGSAVRSFAPVRDGKVYVNNGFWDTFRTTWPAYALFRADDAGALVQGFLEQYKAGGWVARWSSPGYADLMVGTSSDVAFADAWLKGVRGFDVDTAYDAALRNATVVPPDRHVGRKGMDRSTFTGFASADVHEGMSWTMEGALNDFGIANMATRLASDAGSSAERERYATEADYFGHRAAAYSTMFDPAAGFFQGRREDGSWRVDAKDYDARVWGHDYTESNGWTFAFTAAHDGEGLAALYGGREALAAKLDAFFATPETADPAFAGSYGGLIHEMTEARDVRMGMYAHSNQPSHHIPWVYLYTGQPWKTQKHVREILARLYVGSEIGQGYPGDEDNGETSAWYVFASLGLYPLRMGAPEYAIGSPLFRHARVTLQDGAVLTVNAADNSPANVYVQSLKVNGKPWTKTWLPHEIIAAGATLDFQMGPQPSRWGTGEGDVLPSLTARGERPALLHDLLAKGAQARLEDGRALDALVDDNATTAAPLGAKATVVFSDVAAGAPTMYTLTSGENSIRGGAWALEARTAGGRWSTLDARTSEDFAWARQTRPFRIAKPGRYAEYRLRIAAPGRMQLAEVELLAKESTP</sequence>
<dbReference type="InterPro" id="IPR012939">
    <property type="entry name" value="Glyco_hydro_92"/>
</dbReference>
<protein>
    <submittedName>
        <fullName evidence="4">Alpha-1 2-mannosidase</fullName>
    </submittedName>
</protein>
<evidence type="ECO:0000259" key="3">
    <source>
        <dbReference type="Pfam" id="PF17678"/>
    </source>
</evidence>
<dbReference type="GO" id="GO:0005829">
    <property type="term" value="C:cytosol"/>
    <property type="evidence" value="ECO:0007669"/>
    <property type="project" value="TreeGrafter"/>
</dbReference>
<dbReference type="Pfam" id="PF17678">
    <property type="entry name" value="Glyco_hydro_92N"/>
    <property type="match status" value="1"/>
</dbReference>
<proteinExistence type="predicted"/>
<feature type="domain" description="Glycosyl hydrolase family 92" evidence="2">
    <location>
        <begin position="447"/>
        <end position="958"/>
    </location>
</feature>
<dbReference type="FunFam" id="3.30.2080.10:FF:000001">
    <property type="entry name" value="Alpha-1,2-mannosidase subfamily"/>
    <property type="match status" value="1"/>
</dbReference>
<dbReference type="Gene3D" id="3.30.2080.10">
    <property type="entry name" value="GH92 mannosidase domain"/>
    <property type="match status" value="1"/>
</dbReference>